<reference evidence="2 3" key="1">
    <citation type="submission" date="2018-09" db="EMBL/GenBank/DDBJ databases">
        <title>Paenibacillus aracenensis nov. sp. isolated from a cave in southern Spain.</title>
        <authorList>
            <person name="Jurado V."/>
            <person name="Gutierrez-Patricio S."/>
            <person name="Gonzalez-Pimentel J.L."/>
            <person name="Miller A.Z."/>
            <person name="Laiz L."/>
            <person name="Saiz-Jimenez C."/>
        </authorList>
    </citation>
    <scope>NUCLEOTIDE SEQUENCE [LARGE SCALE GENOMIC DNA]</scope>
    <source>
        <strain evidence="2 3">DSM 22867</strain>
    </source>
</reference>
<dbReference type="RefSeq" id="WP_119601373.1">
    <property type="nucleotide sequence ID" value="NZ_QXQA01000013.1"/>
</dbReference>
<keyword evidence="1" id="KW-1133">Transmembrane helix</keyword>
<keyword evidence="3" id="KW-1185">Reference proteome</keyword>
<keyword evidence="1" id="KW-0812">Transmembrane</keyword>
<comment type="caution">
    <text evidence="2">The sequence shown here is derived from an EMBL/GenBank/DDBJ whole genome shotgun (WGS) entry which is preliminary data.</text>
</comment>
<dbReference type="Pfam" id="PF12679">
    <property type="entry name" value="ABC2_membrane_2"/>
    <property type="match status" value="1"/>
</dbReference>
<organism evidence="2 3">
    <name type="scientific">Paenibacillus nanensis</name>
    <dbReference type="NCBI Taxonomy" id="393251"/>
    <lineage>
        <taxon>Bacteria</taxon>
        <taxon>Bacillati</taxon>
        <taxon>Bacillota</taxon>
        <taxon>Bacilli</taxon>
        <taxon>Bacillales</taxon>
        <taxon>Paenibacillaceae</taxon>
        <taxon>Paenibacillus</taxon>
    </lineage>
</organism>
<dbReference type="AlphaFoldDB" id="A0A3A1UWP7"/>
<evidence type="ECO:0000313" key="3">
    <source>
        <dbReference type="Proteomes" id="UP000266482"/>
    </source>
</evidence>
<dbReference type="GO" id="GO:0140359">
    <property type="term" value="F:ABC-type transporter activity"/>
    <property type="evidence" value="ECO:0007669"/>
    <property type="project" value="InterPro"/>
</dbReference>
<evidence type="ECO:0000313" key="2">
    <source>
        <dbReference type="EMBL" id="RIX50753.1"/>
    </source>
</evidence>
<protein>
    <submittedName>
        <fullName evidence="2">ABC transporter permease</fullName>
    </submittedName>
</protein>
<feature type="transmembrane region" description="Helical" evidence="1">
    <location>
        <begin position="183"/>
        <end position="204"/>
    </location>
</feature>
<feature type="transmembrane region" description="Helical" evidence="1">
    <location>
        <begin position="21"/>
        <end position="39"/>
    </location>
</feature>
<feature type="transmembrane region" description="Helical" evidence="1">
    <location>
        <begin position="233"/>
        <end position="255"/>
    </location>
</feature>
<dbReference type="Proteomes" id="UP000266482">
    <property type="component" value="Unassembled WGS sequence"/>
</dbReference>
<proteinExistence type="predicted"/>
<keyword evidence="1" id="KW-0472">Membrane</keyword>
<dbReference type="EMBL" id="QXQA01000013">
    <property type="protein sequence ID" value="RIX50753.1"/>
    <property type="molecule type" value="Genomic_DNA"/>
</dbReference>
<gene>
    <name evidence="2" type="ORF">D3P08_18795</name>
</gene>
<name>A0A3A1UWP7_9BACL</name>
<dbReference type="PANTHER" id="PTHR43471">
    <property type="entry name" value="ABC TRANSPORTER PERMEASE"/>
    <property type="match status" value="1"/>
</dbReference>
<feature type="transmembrane region" description="Helical" evidence="1">
    <location>
        <begin position="111"/>
        <end position="136"/>
    </location>
</feature>
<dbReference type="OrthoDB" id="4187110at2"/>
<feature type="transmembrane region" description="Helical" evidence="1">
    <location>
        <begin position="70"/>
        <end position="90"/>
    </location>
</feature>
<dbReference type="GO" id="GO:0005886">
    <property type="term" value="C:plasma membrane"/>
    <property type="evidence" value="ECO:0007669"/>
    <property type="project" value="UniProtKB-SubCell"/>
</dbReference>
<evidence type="ECO:0000256" key="1">
    <source>
        <dbReference type="SAM" id="Phobius"/>
    </source>
</evidence>
<accession>A0A3A1UWP7</accession>
<feature type="transmembrane region" description="Helical" evidence="1">
    <location>
        <begin position="156"/>
        <end position="176"/>
    </location>
</feature>
<sequence length="262" mass="28130">MSAVKLMTLVRKEWLEQLRSFKLIWIPLVFALLGIMQPLTNYYMPVIIEKAGNMPEGAVIEMPVPSGAEVLAGTLSQFGMIGLLILALAFMGAVSGDRNSGAASLVLVKPVSFLSFILSKWLGMMTLLWGALLIGYAASWYYTWLLFETVDFAPFLLSYVLYGLWFTFILTAVLLFSTLLRSAAGAAFSALGLALLLTALSGIAPKYMGWSPSSLTGFAYEAVQGGFDASASFGWSIGVTILLIAAGIAGSSALLRRQPALD</sequence>